<dbReference type="AlphaFoldDB" id="E4RRW3"/>
<dbReference type="OrthoDB" id="9811006at2"/>
<organism evidence="3 4">
    <name type="scientific">Leadbetterella byssophila (strain DSM 17132 / JCM 16389 / KACC 11308 / NBRC 106382 / 4M15)</name>
    <dbReference type="NCBI Taxonomy" id="649349"/>
    <lineage>
        <taxon>Bacteria</taxon>
        <taxon>Pseudomonadati</taxon>
        <taxon>Bacteroidota</taxon>
        <taxon>Cytophagia</taxon>
        <taxon>Cytophagales</taxon>
        <taxon>Leadbetterellaceae</taxon>
        <taxon>Leadbetterella</taxon>
    </lineage>
</organism>
<sequence length="185" mass="20086">MKKFILSVAAALVSTFTFAQDWVLDKAHANVSFTIVHLKISEVDGNFGKFDAKMTSSKEDFSDAVFEFTAEASSINTGNERRDGHLRSDDYFGAEKFPTLSFKSTSVKKVSGNNYQIVGNLTMRGVTKPITLNATFRGPIEGRQGKKIVGIKATGTVNRVEFGVGKSGAAVDDEVEIKVSGEFSK</sequence>
<keyword evidence="1" id="KW-0732">Signal</keyword>
<evidence type="ECO:0000313" key="4">
    <source>
        <dbReference type="Proteomes" id="UP000007435"/>
    </source>
</evidence>
<dbReference type="InterPro" id="IPR036761">
    <property type="entry name" value="TTHA0802/YceI-like_sf"/>
</dbReference>
<keyword evidence="4" id="KW-1185">Reference proteome</keyword>
<protein>
    <submittedName>
        <fullName evidence="3">YceI family protein</fullName>
    </submittedName>
</protein>
<dbReference type="InterPro" id="IPR007372">
    <property type="entry name" value="Lipid/polyisoprenoid-bd_YceI"/>
</dbReference>
<dbReference type="SMART" id="SM00867">
    <property type="entry name" value="YceI"/>
    <property type="match status" value="1"/>
</dbReference>
<dbReference type="KEGG" id="lby:Lbys_1949"/>
<gene>
    <name evidence="3" type="ordered locus">Lbys_1949</name>
</gene>
<dbReference type="HOGENOM" id="CLU_071003_3_0_10"/>
<dbReference type="SUPFAM" id="SSF101874">
    <property type="entry name" value="YceI-like"/>
    <property type="match status" value="1"/>
</dbReference>
<dbReference type="PANTHER" id="PTHR34406">
    <property type="entry name" value="PROTEIN YCEI"/>
    <property type="match status" value="1"/>
</dbReference>
<evidence type="ECO:0000259" key="2">
    <source>
        <dbReference type="SMART" id="SM00867"/>
    </source>
</evidence>
<feature type="chain" id="PRO_5003188386" evidence="1">
    <location>
        <begin position="20"/>
        <end position="185"/>
    </location>
</feature>
<dbReference type="Gene3D" id="2.40.128.110">
    <property type="entry name" value="Lipid/polyisoprenoid-binding, YceI-like"/>
    <property type="match status" value="1"/>
</dbReference>
<dbReference type="Pfam" id="PF04264">
    <property type="entry name" value="YceI"/>
    <property type="match status" value="1"/>
</dbReference>
<reference key="1">
    <citation type="submission" date="2010-11" db="EMBL/GenBank/DDBJ databases">
        <title>The complete genome of Leadbetterella byssophila DSM 17132.</title>
        <authorList>
            <consortium name="US DOE Joint Genome Institute (JGI-PGF)"/>
            <person name="Lucas S."/>
            <person name="Copeland A."/>
            <person name="Lapidus A."/>
            <person name="Glavina del Rio T."/>
            <person name="Dalin E."/>
            <person name="Tice H."/>
            <person name="Bruce D."/>
            <person name="Goodwin L."/>
            <person name="Pitluck S."/>
            <person name="Kyrpides N."/>
            <person name="Mavromatis K."/>
            <person name="Ivanova N."/>
            <person name="Teshima H."/>
            <person name="Brettin T."/>
            <person name="Detter J.C."/>
            <person name="Han C."/>
            <person name="Tapia R."/>
            <person name="Land M."/>
            <person name="Hauser L."/>
            <person name="Markowitz V."/>
            <person name="Cheng J.-F."/>
            <person name="Hugenholtz P."/>
            <person name="Woyke T."/>
            <person name="Wu D."/>
            <person name="Tindall B."/>
            <person name="Pomrenke H.G."/>
            <person name="Brambilla E."/>
            <person name="Klenk H.-P."/>
            <person name="Eisen J.A."/>
        </authorList>
    </citation>
    <scope>NUCLEOTIDE SEQUENCE [LARGE SCALE GENOMIC DNA]</scope>
    <source>
        <strain>DSM 17132</strain>
    </source>
</reference>
<reference evidence="3 4" key="2">
    <citation type="journal article" date="2011" name="Stand. Genomic Sci.">
        <title>Complete genome sequence of Leadbetterella byssophila type strain (4M15).</title>
        <authorList>
            <person name="Abt B."/>
            <person name="Teshima H."/>
            <person name="Lucas S."/>
            <person name="Lapidus A."/>
            <person name="Del Rio T.G."/>
            <person name="Nolan M."/>
            <person name="Tice H."/>
            <person name="Cheng J.F."/>
            <person name="Pitluck S."/>
            <person name="Liolios K."/>
            <person name="Pagani I."/>
            <person name="Ivanova N."/>
            <person name="Mavromatis K."/>
            <person name="Pati A."/>
            <person name="Tapia R."/>
            <person name="Han C."/>
            <person name="Goodwin L."/>
            <person name="Chen A."/>
            <person name="Palaniappan K."/>
            <person name="Land M."/>
            <person name="Hauser L."/>
            <person name="Chang Y.J."/>
            <person name="Jeffries C.D."/>
            <person name="Rohde M."/>
            <person name="Goker M."/>
            <person name="Tindall B.J."/>
            <person name="Detter J.C."/>
            <person name="Woyke T."/>
            <person name="Bristow J."/>
            <person name="Eisen J.A."/>
            <person name="Markowitz V."/>
            <person name="Hugenholtz P."/>
            <person name="Klenk H.P."/>
            <person name="Kyrpides N.C."/>
        </authorList>
    </citation>
    <scope>NUCLEOTIDE SEQUENCE [LARGE SCALE GENOMIC DNA]</scope>
    <source>
        <strain evidence="4">DSM 17132 / JCM 16389 / KACC 11308 / NBRC 106382 / 4M15</strain>
    </source>
</reference>
<feature type="signal peptide" evidence="1">
    <location>
        <begin position="1"/>
        <end position="19"/>
    </location>
</feature>
<evidence type="ECO:0000256" key="1">
    <source>
        <dbReference type="SAM" id="SignalP"/>
    </source>
</evidence>
<name>E4RRW3_LEAB4</name>
<feature type="domain" description="Lipid/polyisoprenoid-binding YceI-like" evidence="2">
    <location>
        <begin position="21"/>
        <end position="184"/>
    </location>
</feature>
<dbReference type="Proteomes" id="UP000007435">
    <property type="component" value="Chromosome"/>
</dbReference>
<evidence type="ECO:0000313" key="3">
    <source>
        <dbReference type="EMBL" id="ADQ17650.1"/>
    </source>
</evidence>
<proteinExistence type="predicted"/>
<dbReference type="EMBL" id="CP002305">
    <property type="protein sequence ID" value="ADQ17650.1"/>
    <property type="molecule type" value="Genomic_DNA"/>
</dbReference>
<dbReference type="eggNOG" id="COG2353">
    <property type="taxonomic scope" value="Bacteria"/>
</dbReference>
<dbReference type="PANTHER" id="PTHR34406:SF1">
    <property type="entry name" value="PROTEIN YCEI"/>
    <property type="match status" value="1"/>
</dbReference>
<accession>E4RRW3</accession>
<dbReference type="RefSeq" id="WP_013408698.1">
    <property type="nucleotide sequence ID" value="NC_014655.1"/>
</dbReference>